<evidence type="ECO:0000256" key="3">
    <source>
        <dbReference type="ARBA" id="ARBA00023002"/>
    </source>
</evidence>
<dbReference type="SUPFAM" id="SSF51905">
    <property type="entry name" value="FAD/NAD(P)-binding domain"/>
    <property type="match status" value="1"/>
</dbReference>
<keyword evidence="2" id="KW-0285">Flavoprotein</keyword>
<dbReference type="InterPro" id="IPR023753">
    <property type="entry name" value="FAD/NAD-binding_dom"/>
</dbReference>
<dbReference type="InterPro" id="IPR050097">
    <property type="entry name" value="Ferredoxin-NADP_redctase_2"/>
</dbReference>
<accession>A0ABR2JIW6</accession>
<feature type="signal peptide" evidence="4">
    <location>
        <begin position="1"/>
        <end position="18"/>
    </location>
</feature>
<proteinExistence type="inferred from homology"/>
<feature type="domain" description="FAD/NAD(P)-binding" evidence="5">
    <location>
        <begin position="64"/>
        <end position="220"/>
    </location>
</feature>
<feature type="chain" id="PRO_5046226177" evidence="4">
    <location>
        <begin position="19"/>
        <end position="246"/>
    </location>
</feature>
<dbReference type="InterPro" id="IPR036188">
    <property type="entry name" value="FAD/NAD-bd_sf"/>
</dbReference>
<comment type="caution">
    <text evidence="6">The sequence shown here is derived from an EMBL/GenBank/DDBJ whole genome shotgun (WGS) entry which is preliminary data.</text>
</comment>
<sequence>MKFSVTIAAVMLILGASATPIDGYGQQIKVSDAVWLPARFYKFYKRSSSPFVFKLRPSSFIHPGVIQFVTASVDRIEKKADHFEVQDSKGETKKFRKLILAAGSSTIYPQIEGYDKLWKKRIFHCFICQGYEDRGGPSSGVLGVGPVGGALAAHMAQNAAQFTDKVTLYSNGNDAMTAEFKAAVGGLIPNRFSVEARKIRQLTGNDADSSVTVEFEDGTTKVESFLVNQSIRTLRGPAGVGNHPRG</sequence>
<comment type="similarity">
    <text evidence="1">Belongs to the class-II pyridine nucleotide-disulfide oxidoreductase family.</text>
</comment>
<evidence type="ECO:0000256" key="2">
    <source>
        <dbReference type="ARBA" id="ARBA00022630"/>
    </source>
</evidence>
<evidence type="ECO:0000313" key="6">
    <source>
        <dbReference type="EMBL" id="KAK8877759.1"/>
    </source>
</evidence>
<evidence type="ECO:0000313" key="7">
    <source>
        <dbReference type="Proteomes" id="UP001390339"/>
    </source>
</evidence>
<dbReference type="PANTHER" id="PTHR48105">
    <property type="entry name" value="THIOREDOXIN REDUCTASE 1-RELATED-RELATED"/>
    <property type="match status" value="1"/>
</dbReference>
<dbReference type="Proteomes" id="UP001390339">
    <property type="component" value="Unassembled WGS sequence"/>
</dbReference>
<keyword evidence="4" id="KW-0732">Signal</keyword>
<name>A0ABR2JIW6_9PEZI</name>
<evidence type="ECO:0000256" key="4">
    <source>
        <dbReference type="SAM" id="SignalP"/>
    </source>
</evidence>
<evidence type="ECO:0000259" key="5">
    <source>
        <dbReference type="Pfam" id="PF07992"/>
    </source>
</evidence>
<organism evidence="6 7">
    <name type="scientific">Apiospora arundinis</name>
    <dbReference type="NCBI Taxonomy" id="335852"/>
    <lineage>
        <taxon>Eukaryota</taxon>
        <taxon>Fungi</taxon>
        <taxon>Dikarya</taxon>
        <taxon>Ascomycota</taxon>
        <taxon>Pezizomycotina</taxon>
        <taxon>Sordariomycetes</taxon>
        <taxon>Xylariomycetidae</taxon>
        <taxon>Amphisphaeriales</taxon>
        <taxon>Apiosporaceae</taxon>
        <taxon>Apiospora</taxon>
    </lineage>
</organism>
<protein>
    <submittedName>
        <fullName evidence="6">NAD(P)/FAD-dependent oxidoreductase</fullName>
    </submittedName>
</protein>
<dbReference type="EMBL" id="JAPCWZ010000002">
    <property type="protein sequence ID" value="KAK8877759.1"/>
    <property type="molecule type" value="Genomic_DNA"/>
</dbReference>
<keyword evidence="3" id="KW-0560">Oxidoreductase</keyword>
<evidence type="ECO:0000256" key="1">
    <source>
        <dbReference type="ARBA" id="ARBA00009333"/>
    </source>
</evidence>
<dbReference type="Gene3D" id="3.50.50.60">
    <property type="entry name" value="FAD/NAD(P)-binding domain"/>
    <property type="match status" value="1"/>
</dbReference>
<reference evidence="6 7" key="1">
    <citation type="journal article" date="2024" name="IMA Fungus">
        <title>Apiospora arundinis, a panoply of carbohydrate-active enzymes and secondary metabolites.</title>
        <authorList>
            <person name="Sorensen T."/>
            <person name="Petersen C."/>
            <person name="Muurmann A.T."/>
            <person name="Christiansen J.V."/>
            <person name="Brundto M.L."/>
            <person name="Overgaard C.K."/>
            <person name="Boysen A.T."/>
            <person name="Wollenberg R.D."/>
            <person name="Larsen T.O."/>
            <person name="Sorensen J.L."/>
            <person name="Nielsen K.L."/>
            <person name="Sondergaard T.E."/>
        </authorList>
    </citation>
    <scope>NUCLEOTIDE SEQUENCE [LARGE SCALE GENOMIC DNA]</scope>
    <source>
        <strain evidence="6 7">AAU 773</strain>
    </source>
</reference>
<keyword evidence="7" id="KW-1185">Reference proteome</keyword>
<gene>
    <name evidence="6" type="ORF">PGQ11_002705</name>
</gene>
<dbReference type="Pfam" id="PF07992">
    <property type="entry name" value="Pyr_redox_2"/>
    <property type="match status" value="1"/>
</dbReference>